<dbReference type="EMBL" id="KZ805755">
    <property type="protein sequence ID" value="PVH91919.1"/>
    <property type="molecule type" value="Genomic_DNA"/>
</dbReference>
<sequence>ELTTSEADKVMVGSCQSIQPVQPQDAELQSPMTPVSAEGIASLQTLITQQNTHNCNEASQWRGILQQHHIRFLMTINNEAKVRRSTKPVVLGTAKVMSYEDLEEARAKRAEKDA</sequence>
<evidence type="ECO:0000313" key="2">
    <source>
        <dbReference type="Proteomes" id="UP000244855"/>
    </source>
</evidence>
<reference evidence="1 2" key="1">
    <citation type="journal article" date="2018" name="Sci. Rep.">
        <title>Comparative genomics provides insights into the lifestyle and reveals functional heterogeneity of dark septate endophytic fungi.</title>
        <authorList>
            <person name="Knapp D.G."/>
            <person name="Nemeth J.B."/>
            <person name="Barry K."/>
            <person name="Hainaut M."/>
            <person name="Henrissat B."/>
            <person name="Johnson J."/>
            <person name="Kuo A."/>
            <person name="Lim J.H.P."/>
            <person name="Lipzen A."/>
            <person name="Nolan M."/>
            <person name="Ohm R.A."/>
            <person name="Tamas L."/>
            <person name="Grigoriev I.V."/>
            <person name="Spatafora J.W."/>
            <person name="Nagy L.G."/>
            <person name="Kovacs G.M."/>
        </authorList>
    </citation>
    <scope>NUCLEOTIDE SEQUENCE [LARGE SCALE GENOMIC DNA]</scope>
    <source>
        <strain evidence="1 2">DSE2036</strain>
    </source>
</reference>
<protein>
    <submittedName>
        <fullName evidence="1">Uncharacterized protein</fullName>
    </submittedName>
</protein>
<dbReference type="Proteomes" id="UP000244855">
    <property type="component" value="Unassembled WGS sequence"/>
</dbReference>
<dbReference type="OrthoDB" id="4357141at2759"/>
<feature type="non-terminal residue" evidence="1">
    <location>
        <position position="1"/>
    </location>
</feature>
<feature type="non-terminal residue" evidence="1">
    <location>
        <position position="114"/>
    </location>
</feature>
<dbReference type="AlphaFoldDB" id="A0A2V1D2S4"/>
<accession>A0A2V1D2S4</accession>
<organism evidence="1 2">
    <name type="scientific">Periconia macrospinosa</name>
    <dbReference type="NCBI Taxonomy" id="97972"/>
    <lineage>
        <taxon>Eukaryota</taxon>
        <taxon>Fungi</taxon>
        <taxon>Dikarya</taxon>
        <taxon>Ascomycota</taxon>
        <taxon>Pezizomycotina</taxon>
        <taxon>Dothideomycetes</taxon>
        <taxon>Pleosporomycetidae</taxon>
        <taxon>Pleosporales</taxon>
        <taxon>Massarineae</taxon>
        <taxon>Periconiaceae</taxon>
        <taxon>Periconia</taxon>
    </lineage>
</organism>
<gene>
    <name evidence="1" type="ORF">DM02DRAFT_478601</name>
</gene>
<keyword evidence="2" id="KW-1185">Reference proteome</keyword>
<name>A0A2V1D2S4_9PLEO</name>
<proteinExistence type="predicted"/>
<evidence type="ECO:0000313" key="1">
    <source>
        <dbReference type="EMBL" id="PVH91919.1"/>
    </source>
</evidence>